<dbReference type="EMBL" id="LR796543">
    <property type="protein sequence ID" value="CAB4150369.1"/>
    <property type="molecule type" value="Genomic_DNA"/>
</dbReference>
<proteinExistence type="predicted"/>
<protein>
    <submittedName>
        <fullName evidence="1">Uncharacterized protein</fullName>
    </submittedName>
</protein>
<name>A0A6J5N3C7_9CAUD</name>
<evidence type="ECO:0000313" key="1">
    <source>
        <dbReference type="EMBL" id="CAB4150369.1"/>
    </source>
</evidence>
<accession>A0A6J5N3C7</accession>
<reference evidence="1" key="1">
    <citation type="submission" date="2020-04" db="EMBL/GenBank/DDBJ databases">
        <authorList>
            <person name="Chiriac C."/>
            <person name="Salcher M."/>
            <person name="Ghai R."/>
            <person name="Kavagutti S V."/>
        </authorList>
    </citation>
    <scope>NUCLEOTIDE SEQUENCE</scope>
</reference>
<sequence>MLKKERVKIITTDQDIDDEIELGNEICDLTVGVDDFYTGLCNHCRAVEVPIIDMVECEFQEVVDFIFNEANKREDKTVSFTIQTNKK</sequence>
<organism evidence="1">
    <name type="scientific">uncultured Caudovirales phage</name>
    <dbReference type="NCBI Taxonomy" id="2100421"/>
    <lineage>
        <taxon>Viruses</taxon>
        <taxon>Duplodnaviria</taxon>
        <taxon>Heunggongvirae</taxon>
        <taxon>Uroviricota</taxon>
        <taxon>Caudoviricetes</taxon>
        <taxon>Peduoviridae</taxon>
        <taxon>Maltschvirus</taxon>
        <taxon>Maltschvirus maltsch</taxon>
    </lineage>
</organism>
<gene>
    <name evidence="1" type="ORF">UFOVP571_30</name>
</gene>